<dbReference type="InterPro" id="IPR006963">
    <property type="entry name" value="Mopterin_OxRdtase_4Fe-4S_dom"/>
</dbReference>
<keyword evidence="11" id="KW-1185">Reference proteome</keyword>
<evidence type="ECO:0000256" key="6">
    <source>
        <dbReference type="ARBA" id="ARBA00023002"/>
    </source>
</evidence>
<evidence type="ECO:0000256" key="4">
    <source>
        <dbReference type="ARBA" id="ARBA00022723"/>
    </source>
</evidence>
<accession>A0A062VCB9</accession>
<dbReference type="Gene3D" id="2.40.40.20">
    <property type="match status" value="1"/>
</dbReference>
<dbReference type="InterPro" id="IPR009010">
    <property type="entry name" value="Asp_de-COase-like_dom_sf"/>
</dbReference>
<dbReference type="InterPro" id="IPR006311">
    <property type="entry name" value="TAT_signal"/>
</dbReference>
<sequence>MAFELKMNRRGFLKVAGIAGAASLGYLSLDQPVIKALAQGTYAASEEKWVATGCVGCVGWCPLQVRVANGRAVKIRGNQNSVWTRGKVCPRAHLNLQMLYDPDRIKTPLKRTNPNKGRDQDPGWEAITWEEALSTITLKLRELRDKGTPERFVSLRGRYDSASADLLYSRFTKAYGTPNSVSHSAICAESTKAGRWMSMGDYDYSGYDWYNANYIISFGAPLLEAHRPVTGNIVAFGEVRRGGKARANFVMVDPRYSVTASKADEWIPVNPGTDAAFALGMAHVILTEGLWDRSFVGDFNENSPVKGFETGKAISEDYTTEAGEKEETFKEASTYGLIKWWNVYLKDFTPEIAAQKTTVPAETIKRLAREFAKAKPSIAASGRGSDAWPGSGSFNSYAVMSLNALSGSIEKVVNHRPSVKYSEEAVKLEQDEVAEEGTKKQKIDESKTKKFPFASVVTNNVADNILRDYPYPVEVILAWWSNFAHSTPGSKRWEDVFKKVPFVVHHTTHISDTSIYADILLPAKTYIEKWGYGHPAGTAGLSRGTTLFQPAVAPLYDCKSELELGLELGKRLGEYYPSINKSFEGIGGNYGDTAEGYVRARTEEQWNAFPGGWDEFRQKGATNHSYKPKTEFSTPSKKFEFYSSTLKATFEKLNMTDEDLDKIQIKARGDVVYVPHFENPIFIGDKGTYPLSLITYKPMLNQEGRSHNSQWAQEIYLPLYDTGWTNLAEINPETAEKFGIKDGDTIYVESEVGKIRARAKVFHGIHPEVVSMAYGQGHFSYGKFAKNRGANPNAITGVMYDHITGMAAFFNTRVKIEKA</sequence>
<dbReference type="PANTHER" id="PTHR43742">
    <property type="entry name" value="TRIMETHYLAMINE-N-OXIDE REDUCTASE"/>
    <property type="match status" value="1"/>
</dbReference>
<gene>
    <name evidence="10" type="ORF">ANME2D_00405</name>
</gene>
<dbReference type="Gene3D" id="3.40.228.10">
    <property type="entry name" value="Dimethylsulfoxide Reductase, domain 2"/>
    <property type="match status" value="1"/>
</dbReference>
<dbReference type="PATRIC" id="fig|1392998.3.peg.765"/>
<dbReference type="PROSITE" id="PS51318">
    <property type="entry name" value="TAT"/>
    <property type="match status" value="1"/>
</dbReference>
<dbReference type="RefSeq" id="WP_048088693.1">
    <property type="nucleotide sequence ID" value="NZ_JMIY01000001.1"/>
</dbReference>
<dbReference type="EMBL" id="JMIY01000001">
    <property type="protein sequence ID" value="KCZ73339.1"/>
    <property type="molecule type" value="Genomic_DNA"/>
</dbReference>
<comment type="similarity">
    <text evidence="1">Belongs to the prokaryotic molybdopterin-containing oxidoreductase family.</text>
</comment>
<dbReference type="Pfam" id="PF04879">
    <property type="entry name" value="Molybdop_Fe4S4"/>
    <property type="match status" value="1"/>
</dbReference>
<reference evidence="10 11" key="1">
    <citation type="journal article" date="2013" name="Nature">
        <title>Anaerobic oxidation of methane coupled to nitrate reduction in a novel archaeal lineage.</title>
        <authorList>
            <person name="Haroon M.F."/>
            <person name="Hu S."/>
            <person name="Shi Y."/>
            <person name="Imelfort M."/>
            <person name="Keller J."/>
            <person name="Hugenholtz P."/>
            <person name="Yuan Z."/>
            <person name="Tyson G.W."/>
        </authorList>
    </citation>
    <scope>NUCLEOTIDE SEQUENCE [LARGE SCALE GENOMIC DNA]</scope>
    <source>
        <strain evidence="10 11">ANME-2d</strain>
    </source>
</reference>
<keyword evidence="3" id="KW-0500">Molybdenum</keyword>
<protein>
    <submittedName>
        <fullName evidence="10">Anaerobic dehydrogenase, typically selenocysteine-containing</fullName>
    </submittedName>
</protein>
<dbReference type="OrthoDB" id="23466at2157"/>
<dbReference type="Gene3D" id="2.20.25.90">
    <property type="entry name" value="ADC-like domains"/>
    <property type="match status" value="1"/>
</dbReference>
<dbReference type="GO" id="GO:0043546">
    <property type="term" value="F:molybdopterin cofactor binding"/>
    <property type="evidence" value="ECO:0007669"/>
    <property type="project" value="InterPro"/>
</dbReference>
<comment type="caution">
    <text evidence="10">The sequence shown here is derived from an EMBL/GenBank/DDBJ whole genome shotgun (WGS) entry which is preliminary data.</text>
</comment>
<dbReference type="Proteomes" id="UP000027153">
    <property type="component" value="Unassembled WGS sequence"/>
</dbReference>
<evidence type="ECO:0000313" key="10">
    <source>
        <dbReference type="EMBL" id="KCZ73339.1"/>
    </source>
</evidence>
<organism evidence="10 11">
    <name type="scientific">Candidatus Methanoperedens nitratireducens</name>
    <dbReference type="NCBI Taxonomy" id="1392998"/>
    <lineage>
        <taxon>Archaea</taxon>
        <taxon>Methanobacteriati</taxon>
        <taxon>Methanobacteriota</taxon>
        <taxon>Stenosarchaea group</taxon>
        <taxon>Methanomicrobia</taxon>
        <taxon>Methanosarcinales</taxon>
        <taxon>ANME-2 cluster</taxon>
        <taxon>Candidatus Methanoperedentaceae</taxon>
        <taxon>Candidatus Methanoperedens</taxon>
    </lineage>
</organism>
<dbReference type="SUPFAM" id="SSF53706">
    <property type="entry name" value="Formate dehydrogenase/DMSO reductase, domains 1-3"/>
    <property type="match status" value="1"/>
</dbReference>
<evidence type="ECO:0000259" key="9">
    <source>
        <dbReference type="PROSITE" id="PS51669"/>
    </source>
</evidence>
<dbReference type="SMART" id="SM00926">
    <property type="entry name" value="Molybdop_Fe4S4"/>
    <property type="match status" value="1"/>
</dbReference>
<keyword evidence="8" id="KW-0411">Iron-sulfur</keyword>
<evidence type="ECO:0000313" key="11">
    <source>
        <dbReference type="Proteomes" id="UP000027153"/>
    </source>
</evidence>
<keyword evidence="6" id="KW-0560">Oxidoreductase</keyword>
<proteinExistence type="inferred from homology"/>
<evidence type="ECO:0000256" key="5">
    <source>
        <dbReference type="ARBA" id="ARBA00022729"/>
    </source>
</evidence>
<dbReference type="Pfam" id="PF01568">
    <property type="entry name" value="Molydop_binding"/>
    <property type="match status" value="1"/>
</dbReference>
<dbReference type="Gene3D" id="3.40.50.740">
    <property type="match status" value="1"/>
</dbReference>
<dbReference type="InterPro" id="IPR050612">
    <property type="entry name" value="Prok_Mopterin_Oxidored"/>
</dbReference>
<dbReference type="PROSITE" id="PS51669">
    <property type="entry name" value="4FE4S_MOW_BIS_MGD"/>
    <property type="match status" value="1"/>
</dbReference>
<dbReference type="AlphaFoldDB" id="A0A062VCB9"/>
<keyword evidence="4" id="KW-0479">Metal-binding</keyword>
<keyword evidence="2" id="KW-0004">4Fe-4S</keyword>
<dbReference type="Gene3D" id="3.30.2070.10">
    <property type="entry name" value="Formate dehydrogenase/DMSO reductase"/>
    <property type="match status" value="1"/>
</dbReference>
<evidence type="ECO:0000256" key="1">
    <source>
        <dbReference type="ARBA" id="ARBA00010312"/>
    </source>
</evidence>
<name>A0A062VCB9_9EURY</name>
<dbReference type="InterPro" id="IPR006656">
    <property type="entry name" value="Mopterin_OxRdtase"/>
</dbReference>
<dbReference type="GO" id="GO:0051539">
    <property type="term" value="F:4 iron, 4 sulfur cluster binding"/>
    <property type="evidence" value="ECO:0007669"/>
    <property type="project" value="UniProtKB-KW"/>
</dbReference>
<dbReference type="GO" id="GO:0046872">
    <property type="term" value="F:metal ion binding"/>
    <property type="evidence" value="ECO:0007669"/>
    <property type="project" value="UniProtKB-KW"/>
</dbReference>
<evidence type="ECO:0000256" key="3">
    <source>
        <dbReference type="ARBA" id="ARBA00022505"/>
    </source>
</evidence>
<dbReference type="SUPFAM" id="SSF50692">
    <property type="entry name" value="ADC-like"/>
    <property type="match status" value="1"/>
</dbReference>
<keyword evidence="5" id="KW-0732">Signal</keyword>
<dbReference type="Pfam" id="PF00384">
    <property type="entry name" value="Molybdopterin"/>
    <property type="match status" value="1"/>
</dbReference>
<dbReference type="GO" id="GO:0016491">
    <property type="term" value="F:oxidoreductase activity"/>
    <property type="evidence" value="ECO:0007669"/>
    <property type="project" value="UniProtKB-KW"/>
</dbReference>
<evidence type="ECO:0000256" key="7">
    <source>
        <dbReference type="ARBA" id="ARBA00023004"/>
    </source>
</evidence>
<dbReference type="PANTHER" id="PTHR43742:SF9">
    <property type="entry name" value="TETRATHIONATE REDUCTASE SUBUNIT A"/>
    <property type="match status" value="1"/>
</dbReference>
<evidence type="ECO:0000256" key="8">
    <source>
        <dbReference type="ARBA" id="ARBA00023014"/>
    </source>
</evidence>
<feature type="domain" description="4Fe-4S Mo/W bis-MGD-type" evidence="9">
    <location>
        <begin position="47"/>
        <end position="103"/>
    </location>
</feature>
<keyword evidence="7" id="KW-0408">Iron</keyword>
<evidence type="ECO:0000256" key="2">
    <source>
        <dbReference type="ARBA" id="ARBA00022485"/>
    </source>
</evidence>
<dbReference type="InterPro" id="IPR006657">
    <property type="entry name" value="MoPterin_dinucl-bd_dom"/>
</dbReference>